<evidence type="ECO:0000313" key="2">
    <source>
        <dbReference type="EMBL" id="BAU46658.1"/>
    </source>
</evidence>
<evidence type="ECO:0000256" key="1">
    <source>
        <dbReference type="SAM" id="MobiDB-lite"/>
    </source>
</evidence>
<accession>A0A1B4UZT1</accession>
<proteinExistence type="predicted"/>
<keyword evidence="3" id="KW-1185">Reference proteome</keyword>
<organism evidence="2 3">
    <name type="scientific">Sulfurifustis variabilis</name>
    <dbReference type="NCBI Taxonomy" id="1675686"/>
    <lineage>
        <taxon>Bacteria</taxon>
        <taxon>Pseudomonadati</taxon>
        <taxon>Pseudomonadota</taxon>
        <taxon>Gammaproteobacteria</taxon>
        <taxon>Acidiferrobacterales</taxon>
        <taxon>Acidiferrobacteraceae</taxon>
        <taxon>Sulfurifustis</taxon>
    </lineage>
</organism>
<dbReference type="AlphaFoldDB" id="A0A1B4UZT1"/>
<name>A0A1B4UZT1_9GAMM</name>
<dbReference type="Proteomes" id="UP000218899">
    <property type="component" value="Chromosome"/>
</dbReference>
<dbReference type="KEGG" id="sva:SVA_0076"/>
<protein>
    <submittedName>
        <fullName evidence="2">Uncharacterized protein</fullName>
    </submittedName>
</protein>
<feature type="region of interest" description="Disordered" evidence="1">
    <location>
        <begin position="1"/>
        <end position="24"/>
    </location>
</feature>
<dbReference type="RefSeq" id="WP_197703302.1">
    <property type="nucleotide sequence ID" value="NZ_AP014936.1"/>
</dbReference>
<evidence type="ECO:0000313" key="3">
    <source>
        <dbReference type="Proteomes" id="UP000218899"/>
    </source>
</evidence>
<reference evidence="2 3" key="1">
    <citation type="submission" date="2015-08" db="EMBL/GenBank/DDBJ databases">
        <title>Complete genome sequence of Sulfurifustis variabilis.</title>
        <authorList>
            <person name="Miura A."/>
            <person name="Kojima H."/>
            <person name="Fukui M."/>
        </authorList>
    </citation>
    <scope>NUCLEOTIDE SEQUENCE [LARGE SCALE GENOMIC DNA]</scope>
    <source>
        <strain evidence="3">skN76</strain>
    </source>
</reference>
<dbReference type="EMBL" id="AP014936">
    <property type="protein sequence ID" value="BAU46658.1"/>
    <property type="molecule type" value="Genomic_DNA"/>
</dbReference>
<sequence length="167" mass="18789">MSAILERQRVGGIATSSAESDPDEPAARAFHAAFRGRFTGVLTWRDLDELWQRLCANAGAGWFVYAVGEPVPHAPAAAEAFRRFIAEIDVLLRREHDEDYCGIVYVDDKAAPAFVKIFDPHRPGMQCGFSDNPPLPGRVLSRIPPRPLENGVPVPNSRRRWWRRLWA</sequence>
<gene>
    <name evidence="2" type="ORF">SVA_0076</name>
</gene>